<dbReference type="PROSITE" id="PS51352">
    <property type="entry name" value="THIOREDOXIN_2"/>
    <property type="match status" value="1"/>
</dbReference>
<comment type="caution">
    <text evidence="7">The sequence shown here is derived from an EMBL/GenBank/DDBJ whole genome shotgun (WGS) entry which is preliminary data.</text>
</comment>
<keyword evidence="3" id="KW-1015">Disulfide bond</keyword>
<keyword evidence="8" id="KW-1185">Reference proteome</keyword>
<keyword evidence="1" id="KW-0813">Transport</keyword>
<evidence type="ECO:0000256" key="1">
    <source>
        <dbReference type="ARBA" id="ARBA00022448"/>
    </source>
</evidence>
<keyword evidence="2" id="KW-0249">Electron transport</keyword>
<dbReference type="PROSITE" id="PS00194">
    <property type="entry name" value="THIOREDOXIN_1"/>
    <property type="match status" value="1"/>
</dbReference>
<feature type="transmembrane region" description="Helical" evidence="5">
    <location>
        <begin position="30"/>
        <end position="54"/>
    </location>
</feature>
<dbReference type="InterPro" id="IPR036249">
    <property type="entry name" value="Thioredoxin-like_sf"/>
</dbReference>
<sequence length="166" mass="19307">MKLRNHVINFQNSAEKEFNEKKNIITCIKFLLALLLFFGSTIFAGLTLPFRVLIKQFSKKSKKSKVYVGHNQNIDELLKKEELVLIDFWAEWCGPCVMMNSVIKEFSEVSQHIKVIKINADMNMKTLKRFNVRGLPHFLLIANGKEIKRHAGPMTFKDLNEFCFNP</sequence>
<keyword evidence="4" id="KW-0676">Redox-active center</keyword>
<accession>A0A162XN80</accession>
<dbReference type="GO" id="GO:0005737">
    <property type="term" value="C:cytoplasm"/>
    <property type="evidence" value="ECO:0007669"/>
    <property type="project" value="TreeGrafter"/>
</dbReference>
<evidence type="ECO:0000313" key="7">
    <source>
        <dbReference type="EMBL" id="KZS38715.1"/>
    </source>
</evidence>
<dbReference type="EMBL" id="LQRT01000046">
    <property type="protein sequence ID" value="KZS38715.1"/>
    <property type="molecule type" value="Genomic_DNA"/>
</dbReference>
<proteinExistence type="predicted"/>
<dbReference type="STRING" id="1642818.AWE51_14090"/>
<dbReference type="InterPro" id="IPR017937">
    <property type="entry name" value="Thioredoxin_CS"/>
</dbReference>
<keyword evidence="5" id="KW-0812">Transmembrane</keyword>
<dbReference type="PANTHER" id="PTHR45663">
    <property type="entry name" value="GEO12009P1"/>
    <property type="match status" value="1"/>
</dbReference>
<dbReference type="Gene3D" id="3.40.30.10">
    <property type="entry name" value="Glutaredoxin"/>
    <property type="match status" value="1"/>
</dbReference>
<protein>
    <recommendedName>
        <fullName evidence="6">Thioredoxin domain-containing protein</fullName>
    </recommendedName>
</protein>
<dbReference type="PANTHER" id="PTHR45663:SF11">
    <property type="entry name" value="GEO12009P1"/>
    <property type="match status" value="1"/>
</dbReference>
<dbReference type="OrthoDB" id="6226543at2"/>
<gene>
    <name evidence="7" type="ORF">AWE51_14090</name>
</gene>
<name>A0A162XN80_9FLAO</name>
<reference evidence="7 8" key="1">
    <citation type="submission" date="2016-01" db="EMBL/GenBank/DDBJ databases">
        <title>The draft genome sequence of Aquimarina sp. RZW4-3-2.</title>
        <authorList>
            <person name="Wang Y."/>
        </authorList>
    </citation>
    <scope>NUCLEOTIDE SEQUENCE [LARGE SCALE GENOMIC DNA]</scope>
    <source>
        <strain evidence="7 8">RZW4-3-2</strain>
    </source>
</reference>
<dbReference type="CDD" id="cd02947">
    <property type="entry name" value="TRX_family"/>
    <property type="match status" value="1"/>
</dbReference>
<dbReference type="InterPro" id="IPR013766">
    <property type="entry name" value="Thioredoxin_domain"/>
</dbReference>
<evidence type="ECO:0000256" key="3">
    <source>
        <dbReference type="ARBA" id="ARBA00023157"/>
    </source>
</evidence>
<dbReference type="RefSeq" id="WP_082832561.1">
    <property type="nucleotide sequence ID" value="NZ_LQRT01000046.1"/>
</dbReference>
<dbReference type="AlphaFoldDB" id="A0A162XN80"/>
<evidence type="ECO:0000256" key="5">
    <source>
        <dbReference type="SAM" id="Phobius"/>
    </source>
</evidence>
<evidence type="ECO:0000256" key="4">
    <source>
        <dbReference type="ARBA" id="ARBA00023284"/>
    </source>
</evidence>
<evidence type="ECO:0000256" key="2">
    <source>
        <dbReference type="ARBA" id="ARBA00022982"/>
    </source>
</evidence>
<keyword evidence="5" id="KW-0472">Membrane</keyword>
<dbReference type="SUPFAM" id="SSF52833">
    <property type="entry name" value="Thioredoxin-like"/>
    <property type="match status" value="1"/>
</dbReference>
<evidence type="ECO:0000313" key="8">
    <source>
        <dbReference type="Proteomes" id="UP000076715"/>
    </source>
</evidence>
<dbReference type="Pfam" id="PF00085">
    <property type="entry name" value="Thioredoxin"/>
    <property type="match status" value="1"/>
</dbReference>
<organism evidence="7 8">
    <name type="scientific">Aquimarina aggregata</name>
    <dbReference type="NCBI Taxonomy" id="1642818"/>
    <lineage>
        <taxon>Bacteria</taxon>
        <taxon>Pseudomonadati</taxon>
        <taxon>Bacteroidota</taxon>
        <taxon>Flavobacteriia</taxon>
        <taxon>Flavobacteriales</taxon>
        <taxon>Flavobacteriaceae</taxon>
        <taxon>Aquimarina</taxon>
    </lineage>
</organism>
<dbReference type="Proteomes" id="UP000076715">
    <property type="component" value="Unassembled WGS sequence"/>
</dbReference>
<keyword evidence="5" id="KW-1133">Transmembrane helix</keyword>
<dbReference type="GO" id="GO:0015035">
    <property type="term" value="F:protein-disulfide reductase activity"/>
    <property type="evidence" value="ECO:0007669"/>
    <property type="project" value="TreeGrafter"/>
</dbReference>
<feature type="domain" description="Thioredoxin" evidence="6">
    <location>
        <begin position="42"/>
        <end position="166"/>
    </location>
</feature>
<evidence type="ECO:0000259" key="6">
    <source>
        <dbReference type="PROSITE" id="PS51352"/>
    </source>
</evidence>